<dbReference type="InterPro" id="IPR027417">
    <property type="entry name" value="P-loop_NTPase"/>
</dbReference>
<evidence type="ECO:0000313" key="1">
    <source>
        <dbReference type="EMBL" id="KKM26269.1"/>
    </source>
</evidence>
<dbReference type="EMBL" id="LAZR01012547">
    <property type="protein sequence ID" value="KKM26269.1"/>
    <property type="molecule type" value="Genomic_DNA"/>
</dbReference>
<dbReference type="Gene3D" id="3.30.420.240">
    <property type="match status" value="1"/>
</dbReference>
<name>A0A0F9J1E6_9ZZZZ</name>
<proteinExistence type="predicted"/>
<gene>
    <name evidence="1" type="ORF">LCGC14_1586500</name>
</gene>
<protein>
    <submittedName>
        <fullName evidence="1">Uncharacterized protein</fullName>
    </submittedName>
</protein>
<dbReference type="Pfam" id="PF03237">
    <property type="entry name" value="Terminase_6N"/>
    <property type="match status" value="1"/>
</dbReference>
<comment type="caution">
    <text evidence="1">The sequence shown here is derived from an EMBL/GenBank/DDBJ whole genome shotgun (WGS) entry which is preliminary data.</text>
</comment>
<organism evidence="1">
    <name type="scientific">marine sediment metagenome</name>
    <dbReference type="NCBI Taxonomy" id="412755"/>
    <lineage>
        <taxon>unclassified sequences</taxon>
        <taxon>metagenomes</taxon>
        <taxon>ecological metagenomes</taxon>
    </lineage>
</organism>
<sequence>MKEKKSKILVGSITEEQAKLVILMVKNILFKGDKKLIAKGAKKPTLTQITLTNGAELRSRPVGTMGDAFRGFTADVNWFNEASKWPELAFTSIMPTLMTTGGEIWMDSTPFGKFIGSTTKKTFFFKCWENVDERWSVYYKTSEEVLENREINDFWTIEKKEASLKFLADQKALLSDLEYRQEYMGEFMDDLRQWFTDKVIRDRMIAKRPEVINKDWLVGMGNDIARKGLDAGSYEIFRVEGERLIQIENQISHDQPITDTTDQIIGLDEKFKIDRIFIDDEGSLGKGVFDILLKDERTREKVIGISNSKRVVDRWGKEKGNKKEDMHVKLLSMMEKGEIDLLDDENIFQSFKSVQYAYTNDSLGKRHLKIFGYDTHICEGITRATEILKYKDLSPIVYSIKI</sequence>
<accession>A0A0F9J1E6</accession>
<reference evidence="1" key="1">
    <citation type="journal article" date="2015" name="Nature">
        <title>Complex archaea that bridge the gap between prokaryotes and eukaryotes.</title>
        <authorList>
            <person name="Spang A."/>
            <person name="Saw J.H."/>
            <person name="Jorgensen S.L."/>
            <person name="Zaremba-Niedzwiedzka K."/>
            <person name="Martijn J."/>
            <person name="Lind A.E."/>
            <person name="van Eijk R."/>
            <person name="Schleper C."/>
            <person name="Guy L."/>
            <person name="Ettema T.J."/>
        </authorList>
    </citation>
    <scope>NUCLEOTIDE SEQUENCE</scope>
</reference>
<dbReference type="AlphaFoldDB" id="A0A0F9J1E6"/>
<dbReference type="Gene3D" id="3.40.50.300">
    <property type="entry name" value="P-loop containing nucleotide triphosphate hydrolases"/>
    <property type="match status" value="1"/>
</dbReference>